<comment type="caution">
    <text evidence="2">The sequence shown here is derived from an EMBL/GenBank/DDBJ whole genome shotgun (WGS) entry which is preliminary data.</text>
</comment>
<dbReference type="RefSeq" id="WP_283756734.1">
    <property type="nucleotide sequence ID" value="NZ_JAQOSQ010000002.1"/>
</dbReference>
<organism evidence="2 3">
    <name type="scientific">Roseofilum casamattae BLCC-M143</name>
    <dbReference type="NCBI Taxonomy" id="3022442"/>
    <lineage>
        <taxon>Bacteria</taxon>
        <taxon>Bacillati</taxon>
        <taxon>Cyanobacteriota</taxon>
        <taxon>Cyanophyceae</taxon>
        <taxon>Desertifilales</taxon>
        <taxon>Desertifilaceae</taxon>
        <taxon>Roseofilum</taxon>
        <taxon>Roseofilum casamattae</taxon>
    </lineage>
</organism>
<dbReference type="SUPFAM" id="SSF88723">
    <property type="entry name" value="PIN domain-like"/>
    <property type="match status" value="1"/>
</dbReference>
<dbReference type="CDD" id="cd09854">
    <property type="entry name" value="PIN_VapC-like"/>
    <property type="match status" value="1"/>
</dbReference>
<keyword evidence="3" id="KW-1185">Reference proteome</keyword>
<evidence type="ECO:0000313" key="3">
    <source>
        <dbReference type="Proteomes" id="UP001232992"/>
    </source>
</evidence>
<reference evidence="2 3" key="1">
    <citation type="submission" date="2023-01" db="EMBL/GenBank/DDBJ databases">
        <title>Novel diversity within Roseofilum (Cyanobacteria; Desertifilaceae) from marine benthic mats with descriptions of four novel species.</title>
        <authorList>
            <person name="Wang Y."/>
            <person name="Berthold D.E."/>
            <person name="Hu J."/>
            <person name="Lefler F.W."/>
            <person name="Laughinghouse H.D. IV."/>
        </authorList>
    </citation>
    <scope>NUCLEOTIDE SEQUENCE [LARGE SCALE GENOMIC DNA]</scope>
    <source>
        <strain evidence="2 3">BLCC-M143</strain>
    </source>
</reference>
<dbReference type="Gene3D" id="3.40.50.1010">
    <property type="entry name" value="5'-nuclease"/>
    <property type="match status" value="1"/>
</dbReference>
<dbReference type="Pfam" id="PF01850">
    <property type="entry name" value="PIN"/>
    <property type="match status" value="1"/>
</dbReference>
<accession>A0ABT7BSB6</accession>
<dbReference type="InterPro" id="IPR002716">
    <property type="entry name" value="PIN_dom"/>
</dbReference>
<protein>
    <submittedName>
        <fullName evidence="2">Type II toxin-antitoxin system VapC family toxin</fullName>
    </submittedName>
</protein>
<dbReference type="Proteomes" id="UP001232992">
    <property type="component" value="Unassembled WGS sequence"/>
</dbReference>
<name>A0ABT7BSB6_9CYAN</name>
<feature type="domain" description="PIN" evidence="1">
    <location>
        <begin position="3"/>
        <end position="134"/>
    </location>
</feature>
<gene>
    <name evidence="2" type="ORF">PMH09_02640</name>
</gene>
<dbReference type="EMBL" id="JAQOSQ010000002">
    <property type="protein sequence ID" value="MDJ1182082.1"/>
    <property type="molecule type" value="Genomic_DNA"/>
</dbReference>
<evidence type="ECO:0000313" key="2">
    <source>
        <dbReference type="EMBL" id="MDJ1182082.1"/>
    </source>
</evidence>
<evidence type="ECO:0000259" key="1">
    <source>
        <dbReference type="Pfam" id="PF01850"/>
    </source>
</evidence>
<proteinExistence type="predicted"/>
<sequence length="147" mass="16897">MFYLIDTNVLIRLADRNDPRHLTVRTALRQLQQDNHQLQIASQNCIEFWNVATRPIRNNGLGLTPNNGKKLLDLLERLFPIVPDTPAVYFEWRRLVATHNVSGVQVHDAHLVATMKVRGISRILTFNTKDFTRYTNEGIIAIDPARV</sequence>
<dbReference type="InterPro" id="IPR029060">
    <property type="entry name" value="PIN-like_dom_sf"/>
</dbReference>